<reference evidence="8" key="1">
    <citation type="submission" date="2013-06" db="EMBL/GenBank/DDBJ databases">
        <authorList>
            <person name="Zhao Q."/>
        </authorList>
    </citation>
    <scope>NUCLEOTIDE SEQUENCE</scope>
    <source>
        <strain evidence="8">cv. W1943</strain>
    </source>
</reference>
<keyword evidence="5" id="KW-0472">Membrane</keyword>
<evidence type="ECO:0000256" key="3">
    <source>
        <dbReference type="ARBA" id="ARBA00022989"/>
    </source>
</evidence>
<keyword evidence="4" id="KW-0443">Lipid metabolism</keyword>
<keyword evidence="1" id="KW-0808">Transferase</keyword>
<sequence>MFKKAAFELGCIVCPIAIKYNKEFTDTFWDIELFRLMTSWGVVCDVWFLDPQQIMPGETAIELALHLK</sequence>
<organism evidence="7 8">
    <name type="scientific">Oryza rufipogon</name>
    <name type="common">Brownbeard rice</name>
    <name type="synonym">Asian wild rice</name>
    <dbReference type="NCBI Taxonomy" id="4529"/>
    <lineage>
        <taxon>Eukaryota</taxon>
        <taxon>Viridiplantae</taxon>
        <taxon>Streptophyta</taxon>
        <taxon>Embryophyta</taxon>
        <taxon>Tracheophyta</taxon>
        <taxon>Spermatophyta</taxon>
        <taxon>Magnoliopsida</taxon>
        <taxon>Liliopsida</taxon>
        <taxon>Poales</taxon>
        <taxon>Poaceae</taxon>
        <taxon>BOP clade</taxon>
        <taxon>Oryzoideae</taxon>
        <taxon>Oryzeae</taxon>
        <taxon>Oryzinae</taxon>
        <taxon>Oryza</taxon>
    </lineage>
</organism>
<evidence type="ECO:0000313" key="7">
    <source>
        <dbReference type="EnsemblPlants" id="ORUFI02G15620.1"/>
    </source>
</evidence>
<evidence type="ECO:0000256" key="6">
    <source>
        <dbReference type="ARBA" id="ARBA00023315"/>
    </source>
</evidence>
<keyword evidence="3" id="KW-1133">Transmembrane helix</keyword>
<keyword evidence="8" id="KW-1185">Reference proteome</keyword>
<dbReference type="eggNOG" id="KOG2898">
    <property type="taxonomic scope" value="Eukaryota"/>
</dbReference>
<accession>A0A0E0NE95</accession>
<reference evidence="7" key="2">
    <citation type="submission" date="2015-06" db="UniProtKB">
        <authorList>
            <consortium name="EnsemblPlants"/>
        </authorList>
    </citation>
    <scope>IDENTIFICATION</scope>
</reference>
<dbReference type="PANTHER" id="PTHR23063">
    <property type="entry name" value="PHOSPHOLIPID ACYLTRANSFERASE"/>
    <property type="match status" value="1"/>
</dbReference>
<evidence type="ECO:0000256" key="1">
    <source>
        <dbReference type="ARBA" id="ARBA00022679"/>
    </source>
</evidence>
<evidence type="ECO:0000256" key="4">
    <source>
        <dbReference type="ARBA" id="ARBA00023098"/>
    </source>
</evidence>
<evidence type="ECO:0000256" key="2">
    <source>
        <dbReference type="ARBA" id="ARBA00022692"/>
    </source>
</evidence>
<dbReference type="EnsemblPlants" id="ORUFI02G15620.1">
    <property type="protein sequence ID" value="ORUFI02G15620.1"/>
    <property type="gene ID" value="ORUFI02G15620"/>
</dbReference>
<name>A0A0E0NE95_ORYRU</name>
<protein>
    <submittedName>
        <fullName evidence="7">Uncharacterized protein</fullName>
    </submittedName>
</protein>
<proteinExistence type="predicted"/>
<dbReference type="GO" id="GO:0019432">
    <property type="term" value="P:triglyceride biosynthetic process"/>
    <property type="evidence" value="ECO:0007669"/>
    <property type="project" value="TreeGrafter"/>
</dbReference>
<evidence type="ECO:0000256" key="5">
    <source>
        <dbReference type="ARBA" id="ARBA00023136"/>
    </source>
</evidence>
<keyword evidence="6" id="KW-0012">Acyltransferase</keyword>
<dbReference type="Proteomes" id="UP000008022">
    <property type="component" value="Unassembled WGS sequence"/>
</dbReference>
<dbReference type="Gramene" id="ORUFI02G15620.1">
    <property type="protein sequence ID" value="ORUFI02G15620.1"/>
    <property type="gene ID" value="ORUFI02G15620"/>
</dbReference>
<dbReference type="AlphaFoldDB" id="A0A0E0NE95"/>
<evidence type="ECO:0000313" key="8">
    <source>
        <dbReference type="Proteomes" id="UP000008022"/>
    </source>
</evidence>
<dbReference type="HOGENOM" id="CLU_2798157_0_0_1"/>
<dbReference type="GO" id="GO:0005783">
    <property type="term" value="C:endoplasmic reticulum"/>
    <property type="evidence" value="ECO:0007669"/>
    <property type="project" value="TreeGrafter"/>
</dbReference>
<dbReference type="GO" id="GO:0004366">
    <property type="term" value="F:glycerol-3-phosphate O-acyltransferase activity"/>
    <property type="evidence" value="ECO:0007669"/>
    <property type="project" value="TreeGrafter"/>
</dbReference>
<dbReference type="STRING" id="4529.A0A0E0NE95"/>
<keyword evidence="2" id="KW-0812">Transmembrane</keyword>
<dbReference type="PANTHER" id="PTHR23063:SF2">
    <property type="entry name" value="GLYCEROL-3-PHOSPHATE ACYLTRANSFERASE 4, ISOFORM D-RELATED"/>
    <property type="match status" value="1"/>
</dbReference>